<sequence>MTKLNYYHNGCCNTKMGKFIKNKLPFIEPILRPILNKLRQAKLRFATTEKIFTVIYNENKWGDKQSRSGPGSTLIQTKTIRNRLPELLEGYHIHSILDIPCGDFNWMKEINLDSISYIGADIVEKIIKFNNEEHSKENRKFVKIDILKDELPQVDLIFCRDLFIHFSYRDIFTAIENIKKSHSKYLLATSNRLGTKNFDILTGQWHPINLLIKPFSFPSPLKVVDEKSTREVDKGNSLHLWKICDLNLKNHS</sequence>
<evidence type="ECO:0000313" key="1">
    <source>
        <dbReference type="EMBL" id="AIF11063.1"/>
    </source>
</evidence>
<dbReference type="InterPro" id="IPR029063">
    <property type="entry name" value="SAM-dependent_MTases_sf"/>
</dbReference>
<dbReference type="Gene3D" id="3.40.50.150">
    <property type="entry name" value="Vaccinia Virus protein VP39"/>
    <property type="match status" value="1"/>
</dbReference>
<dbReference type="AlphaFoldDB" id="A0A075HBA7"/>
<accession>A0A075HBA7</accession>
<organism evidence="1">
    <name type="scientific">uncultured marine thaumarchaeote KM3_48_E01</name>
    <dbReference type="NCBI Taxonomy" id="1456170"/>
    <lineage>
        <taxon>Archaea</taxon>
        <taxon>Nitrososphaerota</taxon>
        <taxon>environmental samples</taxon>
    </lineage>
</organism>
<protein>
    <recommendedName>
        <fullName evidence="2">Class I SAM-dependent methyltransferase</fullName>
    </recommendedName>
</protein>
<proteinExistence type="predicted"/>
<dbReference type="SUPFAM" id="SSF53335">
    <property type="entry name" value="S-adenosyl-L-methionine-dependent methyltransferases"/>
    <property type="match status" value="1"/>
</dbReference>
<reference evidence="1" key="1">
    <citation type="journal article" date="2014" name="Genome Biol. Evol.">
        <title>Pangenome evidence for extensive interdomain horizontal transfer affecting lineage core and shell genes in uncultured planktonic thaumarchaeota and euryarchaeota.</title>
        <authorList>
            <person name="Deschamps P."/>
            <person name="Zivanovic Y."/>
            <person name="Moreira D."/>
            <person name="Rodriguez-Valera F."/>
            <person name="Lopez-Garcia P."/>
        </authorList>
    </citation>
    <scope>NUCLEOTIDE SEQUENCE</scope>
</reference>
<name>A0A075HBA7_9ARCH</name>
<dbReference type="EMBL" id="KF900908">
    <property type="protein sequence ID" value="AIF11063.1"/>
    <property type="molecule type" value="Genomic_DNA"/>
</dbReference>
<evidence type="ECO:0008006" key="2">
    <source>
        <dbReference type="Google" id="ProtNLM"/>
    </source>
</evidence>